<protein>
    <submittedName>
        <fullName evidence="8">MFS transporter</fullName>
    </submittedName>
</protein>
<dbReference type="PROSITE" id="PS00216">
    <property type="entry name" value="SUGAR_TRANSPORT_1"/>
    <property type="match status" value="1"/>
</dbReference>
<dbReference type="Gene3D" id="1.20.1250.20">
    <property type="entry name" value="MFS general substrate transporter like domains"/>
    <property type="match status" value="2"/>
</dbReference>
<dbReference type="NCBIfam" id="TIGR00901">
    <property type="entry name" value="2A0125"/>
    <property type="match status" value="1"/>
</dbReference>
<feature type="transmembrane region" description="Helical" evidence="7">
    <location>
        <begin position="396"/>
        <end position="417"/>
    </location>
</feature>
<dbReference type="InterPro" id="IPR005829">
    <property type="entry name" value="Sugar_transporter_CS"/>
</dbReference>
<dbReference type="PANTHER" id="PTHR12778">
    <property type="entry name" value="SOLUTE CARRIER FAMILY 33 ACETYL-COA TRANSPORTER -RELATED"/>
    <property type="match status" value="1"/>
</dbReference>
<feature type="transmembrane region" description="Helical" evidence="7">
    <location>
        <begin position="279"/>
        <end position="296"/>
    </location>
</feature>
<dbReference type="OrthoDB" id="9787815at2"/>
<evidence type="ECO:0000313" key="9">
    <source>
        <dbReference type="Proteomes" id="UP000216991"/>
    </source>
</evidence>
<gene>
    <name evidence="8" type="ORF">CHU93_00820</name>
</gene>
<dbReference type="EMBL" id="NOXT01000040">
    <property type="protein sequence ID" value="OYQ36760.1"/>
    <property type="molecule type" value="Genomic_DNA"/>
</dbReference>
<keyword evidence="5 7" id="KW-1133">Transmembrane helix</keyword>
<feature type="transmembrane region" description="Helical" evidence="7">
    <location>
        <begin position="303"/>
        <end position="325"/>
    </location>
</feature>
<dbReference type="InterPro" id="IPR004752">
    <property type="entry name" value="AmpG_permease/AT-1"/>
</dbReference>
<comment type="subcellular location">
    <subcellularLocation>
        <location evidence="1">Membrane</location>
        <topology evidence="1">Multi-pass membrane protein</topology>
    </subcellularLocation>
</comment>
<sequence>MAANRSFLAAIKPYVEAGPLGALALGMASGTPYTMIAATLTTRLAESGIDKKSVTAFGLALLVYSFKPLWAPVIDRAPIPLLSRLIGQRRAWLIVAILFASLAIAWLGALDPTADIGLFAAAAITVGFAGATLDIVIDAIRIEWLRDDQMGAGSGMTQYGWRLGAYLVGAGALLIATRAGWSLAYMVAPLLFLPALVAAAWLGEPQRPPAPRSGKGLGAAIRDSIVAPLADFLGRKVAWIVLAFVLVHKLGDTVCQLSVRLFYNDMGFSKDEVATYDVSLGLFGMLAGIFVGGFLYKRMGLAGSVLLSLVLMMATNAGYALLAIIGHDVFALAAVQGFENFASGIGGVTIGAWLALLCDRRFTATQFALLSSAAAILGRAFSSGTAGALIEAMGYVNFYWLTTALALPGVLIFLWLWRAGLVVADDTAAAA</sequence>
<feature type="transmembrane region" description="Helical" evidence="7">
    <location>
        <begin position="20"/>
        <end position="41"/>
    </location>
</feature>
<organism evidence="8 9">
    <name type="scientific">Sandarakinorhabdus cyanobacteriorum</name>
    <dbReference type="NCBI Taxonomy" id="1981098"/>
    <lineage>
        <taxon>Bacteria</taxon>
        <taxon>Pseudomonadati</taxon>
        <taxon>Pseudomonadota</taxon>
        <taxon>Alphaproteobacteria</taxon>
        <taxon>Sphingomonadales</taxon>
        <taxon>Sphingosinicellaceae</taxon>
        <taxon>Sandarakinorhabdus</taxon>
    </lineage>
</organism>
<reference evidence="8 9" key="1">
    <citation type="submission" date="2017-07" db="EMBL/GenBank/DDBJ databases">
        <title>Sandarakinorhabdus cyanobacteriorum sp. nov., a novel bacterium isolated from cyanobacterial aggregates in a eutrophic lake.</title>
        <authorList>
            <person name="Cai H."/>
        </authorList>
    </citation>
    <scope>NUCLEOTIDE SEQUENCE [LARGE SCALE GENOMIC DNA]</scope>
    <source>
        <strain evidence="8 9">TH057</strain>
    </source>
</reference>
<dbReference type="GO" id="GO:0016020">
    <property type="term" value="C:membrane"/>
    <property type="evidence" value="ECO:0007669"/>
    <property type="project" value="UniProtKB-SubCell"/>
</dbReference>
<evidence type="ECO:0000313" key="8">
    <source>
        <dbReference type="EMBL" id="OYQ36760.1"/>
    </source>
</evidence>
<keyword evidence="9" id="KW-1185">Reference proteome</keyword>
<dbReference type="AlphaFoldDB" id="A0A255Z804"/>
<comment type="caution">
    <text evidence="8">The sequence shown here is derived from an EMBL/GenBank/DDBJ whole genome shotgun (WGS) entry which is preliminary data.</text>
</comment>
<keyword evidence="3" id="KW-0813">Transport</keyword>
<evidence type="ECO:0000256" key="4">
    <source>
        <dbReference type="ARBA" id="ARBA00022692"/>
    </source>
</evidence>
<comment type="similarity">
    <text evidence="2">Belongs to the major facilitator superfamily.</text>
</comment>
<name>A0A255Z804_9SPHN</name>
<evidence type="ECO:0000256" key="1">
    <source>
        <dbReference type="ARBA" id="ARBA00004141"/>
    </source>
</evidence>
<dbReference type="Proteomes" id="UP000216991">
    <property type="component" value="Unassembled WGS sequence"/>
</dbReference>
<accession>A0A255Z804</accession>
<feature type="transmembrane region" description="Helical" evidence="7">
    <location>
        <begin position="53"/>
        <end position="70"/>
    </location>
</feature>
<evidence type="ECO:0000256" key="2">
    <source>
        <dbReference type="ARBA" id="ARBA00008335"/>
    </source>
</evidence>
<dbReference type="SUPFAM" id="SSF103473">
    <property type="entry name" value="MFS general substrate transporter"/>
    <property type="match status" value="1"/>
</dbReference>
<feature type="transmembrane region" description="Helical" evidence="7">
    <location>
        <begin position="91"/>
        <end position="110"/>
    </location>
</feature>
<evidence type="ECO:0000256" key="7">
    <source>
        <dbReference type="SAM" id="Phobius"/>
    </source>
</evidence>
<keyword evidence="4 7" id="KW-0812">Transmembrane</keyword>
<dbReference type="GO" id="GO:0022857">
    <property type="term" value="F:transmembrane transporter activity"/>
    <property type="evidence" value="ECO:0007669"/>
    <property type="project" value="InterPro"/>
</dbReference>
<keyword evidence="6 7" id="KW-0472">Membrane</keyword>
<proteinExistence type="inferred from homology"/>
<feature type="transmembrane region" description="Helical" evidence="7">
    <location>
        <begin position="183"/>
        <end position="203"/>
    </location>
</feature>
<feature type="transmembrane region" description="Helical" evidence="7">
    <location>
        <begin position="159"/>
        <end position="177"/>
    </location>
</feature>
<dbReference type="InterPro" id="IPR011701">
    <property type="entry name" value="MFS"/>
</dbReference>
<dbReference type="InterPro" id="IPR036259">
    <property type="entry name" value="MFS_trans_sf"/>
</dbReference>
<feature type="transmembrane region" description="Helical" evidence="7">
    <location>
        <begin position="116"/>
        <end position="138"/>
    </location>
</feature>
<evidence type="ECO:0000256" key="6">
    <source>
        <dbReference type="ARBA" id="ARBA00023136"/>
    </source>
</evidence>
<dbReference type="RefSeq" id="WP_094472328.1">
    <property type="nucleotide sequence ID" value="NZ_NOXT01000040.1"/>
</dbReference>
<dbReference type="Pfam" id="PF07690">
    <property type="entry name" value="MFS_1"/>
    <property type="match status" value="1"/>
</dbReference>
<evidence type="ECO:0000256" key="5">
    <source>
        <dbReference type="ARBA" id="ARBA00022989"/>
    </source>
</evidence>
<feature type="transmembrane region" description="Helical" evidence="7">
    <location>
        <begin position="337"/>
        <end position="356"/>
    </location>
</feature>
<evidence type="ECO:0000256" key="3">
    <source>
        <dbReference type="ARBA" id="ARBA00022448"/>
    </source>
</evidence>
<dbReference type="PANTHER" id="PTHR12778:SF10">
    <property type="entry name" value="MAJOR FACILITATOR SUPERFAMILY DOMAIN-CONTAINING PROTEIN 3"/>
    <property type="match status" value="1"/>
</dbReference>